<dbReference type="GO" id="GO:0005634">
    <property type="term" value="C:nucleus"/>
    <property type="evidence" value="ECO:0007669"/>
    <property type="project" value="UniProtKB-SubCell"/>
</dbReference>
<dbReference type="Pfam" id="PF00157">
    <property type="entry name" value="Pou"/>
    <property type="match status" value="1"/>
</dbReference>
<dbReference type="Gene3D" id="1.10.260.40">
    <property type="entry name" value="lambda repressor-like DNA-binding domains"/>
    <property type="match status" value="1"/>
</dbReference>
<keyword evidence="2 5" id="KW-0238">DNA-binding</keyword>
<keyword evidence="11" id="KW-1185">Reference proteome</keyword>
<dbReference type="InterPro" id="IPR010982">
    <property type="entry name" value="Lambda_DNA-bd_dom_sf"/>
</dbReference>
<dbReference type="CDD" id="cd00086">
    <property type="entry name" value="homeodomain"/>
    <property type="match status" value="1"/>
</dbReference>
<keyword evidence="4 5" id="KW-0539">Nucleus</keyword>
<dbReference type="Gene3D" id="1.10.10.60">
    <property type="entry name" value="Homeodomain-like"/>
    <property type="match status" value="1"/>
</dbReference>
<dbReference type="PROSITE" id="PS50071">
    <property type="entry name" value="HOMEOBOX_2"/>
    <property type="match status" value="1"/>
</dbReference>
<evidence type="ECO:0000256" key="1">
    <source>
        <dbReference type="ARBA" id="ARBA00004123"/>
    </source>
</evidence>
<evidence type="ECO:0000259" key="9">
    <source>
        <dbReference type="PROSITE" id="PS51179"/>
    </source>
</evidence>
<accession>A0A4Z2CYD4</accession>
<comment type="similarity">
    <text evidence="7">Belongs to the POU transcription factor family.</text>
</comment>
<evidence type="ECO:0000313" key="10">
    <source>
        <dbReference type="EMBL" id="TNN09232.1"/>
    </source>
</evidence>
<protein>
    <recommendedName>
        <fullName evidence="7">POU domain protein</fullName>
    </recommendedName>
</protein>
<proteinExistence type="inferred from homology"/>
<dbReference type="PROSITE" id="PS00465">
    <property type="entry name" value="POU_2"/>
    <property type="match status" value="1"/>
</dbReference>
<dbReference type="SUPFAM" id="SSF46689">
    <property type="entry name" value="Homeodomain-like"/>
    <property type="match status" value="1"/>
</dbReference>
<dbReference type="InterPro" id="IPR050255">
    <property type="entry name" value="POU_domain_TF"/>
</dbReference>
<organism evidence="10 11">
    <name type="scientific">Schistosoma japonicum</name>
    <name type="common">Blood fluke</name>
    <dbReference type="NCBI Taxonomy" id="6182"/>
    <lineage>
        <taxon>Eukaryota</taxon>
        <taxon>Metazoa</taxon>
        <taxon>Spiralia</taxon>
        <taxon>Lophotrochozoa</taxon>
        <taxon>Platyhelminthes</taxon>
        <taxon>Trematoda</taxon>
        <taxon>Digenea</taxon>
        <taxon>Strigeidida</taxon>
        <taxon>Schistosomatoidea</taxon>
        <taxon>Schistosomatidae</taxon>
        <taxon>Schistosoma</taxon>
    </lineage>
</organism>
<reference evidence="10 11" key="1">
    <citation type="submission" date="2019-03" db="EMBL/GenBank/DDBJ databases">
        <title>An improved genome assembly of the fluke Schistosoma japonicum.</title>
        <authorList>
            <person name="Hu W."/>
            <person name="Luo F."/>
            <person name="Yin M."/>
            <person name="Mo X."/>
            <person name="Sun C."/>
            <person name="Wu Q."/>
            <person name="Zhu B."/>
            <person name="Xiang M."/>
            <person name="Wang J."/>
            <person name="Wang Y."/>
            <person name="Zhang T."/>
            <person name="Xu B."/>
            <person name="Zheng H."/>
            <person name="Feng Z."/>
        </authorList>
    </citation>
    <scope>NUCLEOTIDE SEQUENCE [LARGE SCALE GENOMIC DNA]</scope>
    <source>
        <strain evidence="10">HuSjv2</strain>
        <tissue evidence="10">Worms</tissue>
    </source>
</reference>
<dbReference type="PROSITE" id="PS00035">
    <property type="entry name" value="POU_1"/>
    <property type="match status" value="1"/>
</dbReference>
<dbReference type="PRINTS" id="PR00028">
    <property type="entry name" value="POUDOMAIN"/>
</dbReference>
<dbReference type="OrthoDB" id="6358449at2759"/>
<feature type="DNA-binding region" description="Homeobox" evidence="5">
    <location>
        <begin position="1113"/>
        <end position="1172"/>
    </location>
</feature>
<evidence type="ECO:0000256" key="5">
    <source>
        <dbReference type="PROSITE-ProRule" id="PRU00108"/>
    </source>
</evidence>
<sequence length="1224" mass="138481">MNQLLMGTYRTNLNNTHKDSLSSLTFPTSSSLSYRLTEQNDNHINNDNDDRLIHHGQLNLFNNTKPITTSTNVINSLQFTNILLDQSNMITNDNNNSSSSRNGDCSRELNPLSLLESACSLACDYSPLFALTNSLNNFKPDSITNIASSTITSVIPTTTTTNTNTTDISKAIHSHYQNKNIKRNSTTIRNRLKSTTKNQSAFTDSTENLTNLHTWPNDFNSHNENIPRQHECSSLVNHSEAVTTSVLRNRYNSNTTNNALNQTTNNTTSVTTATTADISYNNRNNVETMTNSNVTNHSIHWLPNNSSCQDDRLLYFSRFSPLSNSGNDNLQNPEVMSLYLESRNSENIAECHQFDNRLTTKWKNDRMITTTNTINVNEYANNDNHPQLGATQDYLDTNKNILSTRVYNQDLMAYKSSDLHNILLSCNDIDEVCENKTKSSTVNLHENDYYEKIKSHCIQQVNMDLDIQQQTNTLYTSTNLPYYNNLDLSHNTTTDLSRIQTFVKPFDKLLHYSTLNDNNMFNFPVCSTSNLFGMTTTNNLSNSTIDTDHIKIISDEFQNTTNTFPIESSIKSISQMNRMNYNNEISNCLSPLPLNDWIDCKISKHSSIDCTISSPITTITSTMSGNSSINSWRLDNHENIQFVDSSSRKLMNENYHINKMDYFDTSLNEPYISAHINPIQQSICWQQQQQQQQHHHQDEHESNQYNQQVNLLNLTTSLIPISETDSNIQKHEWKSSNIMFMNHVNELMTICTTTSTNTITNNNSNTNIQTASIDTAVTNSTEINNSNVENTNVSEQLNLHSHDEHQFNTLLHINPSLIESSSYLFNSLVYNQNSTDLTNNNNNVYHMNSVISESTPRLNDQLSLDSLTSTIPVSSSSSSIFSGMLQQLVLPSNSLQLSKSCPSTLSSSSASSNTLPIITPTTTNNSAHSCKLFTSIEKYSLNTSDELMYMTGSFSPSSSTCLLSSQMHGFNESLSMNNIDYHQINRTTNDTVHATISLSNNKTDNNNNNNNNNNTIIPGTGEYPSADDLEIFAKMFKQRRIKLGYTQADVGLALGTLYGNVFSQTTICRFEALQLSFKNMCKLKPLLQKWLHEADCSTGTTNNLDKITTQGRKRKKRTSIEIGVKGILENHFIKQPKPLAQDIIQLADVLGLEKEVVRVWFCNRRQKQKRLNPLLLGSGFDSNDESTCRSDNNNDDDDDDIAMKMMRMMITVLKKRKKMMRMYK</sequence>
<dbReference type="SMART" id="SM00389">
    <property type="entry name" value="HOX"/>
    <property type="match status" value="1"/>
</dbReference>
<feature type="domain" description="Homeobox" evidence="8">
    <location>
        <begin position="1111"/>
        <end position="1171"/>
    </location>
</feature>
<keyword evidence="3 5" id="KW-0371">Homeobox</keyword>
<name>A0A4Z2CYD4_SCHJA</name>
<dbReference type="GO" id="GO:0000981">
    <property type="term" value="F:DNA-binding transcription factor activity, RNA polymerase II-specific"/>
    <property type="evidence" value="ECO:0007669"/>
    <property type="project" value="InterPro"/>
</dbReference>
<dbReference type="InterPro" id="IPR017970">
    <property type="entry name" value="Homeobox_CS"/>
</dbReference>
<dbReference type="AlphaFoldDB" id="A0A4Z2CYD4"/>
<evidence type="ECO:0000256" key="2">
    <source>
        <dbReference type="ARBA" id="ARBA00023125"/>
    </source>
</evidence>
<feature type="domain" description="POU-specific" evidence="9">
    <location>
        <begin position="1021"/>
        <end position="1095"/>
    </location>
</feature>
<dbReference type="PANTHER" id="PTHR11636:SF89">
    <property type="entry name" value="POU DOMAIN PROTEIN 2, ISOFORM B-RELATED"/>
    <property type="match status" value="1"/>
</dbReference>
<dbReference type="Proteomes" id="UP000311919">
    <property type="component" value="Unassembled WGS sequence"/>
</dbReference>
<evidence type="ECO:0000256" key="7">
    <source>
        <dbReference type="RuleBase" id="RU361194"/>
    </source>
</evidence>
<dbReference type="PROSITE" id="PS51179">
    <property type="entry name" value="POU_3"/>
    <property type="match status" value="1"/>
</dbReference>
<dbReference type="GO" id="GO:0000978">
    <property type="term" value="F:RNA polymerase II cis-regulatory region sequence-specific DNA binding"/>
    <property type="evidence" value="ECO:0007669"/>
    <property type="project" value="TreeGrafter"/>
</dbReference>
<comment type="caution">
    <text evidence="10">The sequence shown here is derived from an EMBL/GenBank/DDBJ whole genome shotgun (WGS) entry which is preliminary data.</text>
</comment>
<dbReference type="STRING" id="6182.A0A4Z2CYD4"/>
<dbReference type="InterPro" id="IPR013847">
    <property type="entry name" value="POU"/>
</dbReference>
<evidence type="ECO:0000256" key="4">
    <source>
        <dbReference type="ARBA" id="ARBA00023242"/>
    </source>
</evidence>
<dbReference type="PROSITE" id="PS00027">
    <property type="entry name" value="HOMEOBOX_1"/>
    <property type="match status" value="1"/>
</dbReference>
<dbReference type="InterPro" id="IPR000327">
    <property type="entry name" value="POU_dom"/>
</dbReference>
<dbReference type="InterPro" id="IPR001356">
    <property type="entry name" value="HD"/>
</dbReference>
<dbReference type="SUPFAM" id="SSF47413">
    <property type="entry name" value="lambda repressor-like DNA-binding domains"/>
    <property type="match status" value="1"/>
</dbReference>
<dbReference type="Pfam" id="PF00046">
    <property type="entry name" value="Homeodomain"/>
    <property type="match status" value="1"/>
</dbReference>
<evidence type="ECO:0000259" key="8">
    <source>
        <dbReference type="PROSITE" id="PS50071"/>
    </source>
</evidence>
<dbReference type="SMART" id="SM00352">
    <property type="entry name" value="POU"/>
    <property type="match status" value="1"/>
</dbReference>
<comment type="subcellular location">
    <subcellularLocation>
        <location evidence="1 5 6">Nucleus</location>
    </subcellularLocation>
</comment>
<evidence type="ECO:0000256" key="6">
    <source>
        <dbReference type="RuleBase" id="RU000682"/>
    </source>
</evidence>
<dbReference type="EMBL" id="SKCS01000397">
    <property type="protein sequence ID" value="TNN09232.1"/>
    <property type="molecule type" value="Genomic_DNA"/>
</dbReference>
<evidence type="ECO:0000256" key="3">
    <source>
        <dbReference type="ARBA" id="ARBA00023155"/>
    </source>
</evidence>
<dbReference type="PANTHER" id="PTHR11636">
    <property type="entry name" value="POU DOMAIN"/>
    <property type="match status" value="1"/>
</dbReference>
<dbReference type="InterPro" id="IPR009057">
    <property type="entry name" value="Homeodomain-like_sf"/>
</dbReference>
<keyword evidence="7" id="KW-0804">Transcription</keyword>
<dbReference type="FunFam" id="1.10.260.40:FF:000001">
    <property type="entry name" value="POU domain protein"/>
    <property type="match status" value="1"/>
</dbReference>
<gene>
    <name evidence="10" type="ORF">EWB00_006434</name>
</gene>
<evidence type="ECO:0000313" key="11">
    <source>
        <dbReference type="Proteomes" id="UP000311919"/>
    </source>
</evidence>